<proteinExistence type="predicted"/>
<dbReference type="AlphaFoldDB" id="A0AAU2JQK8"/>
<accession>A0AAU2JQK8</accession>
<reference evidence="1" key="1">
    <citation type="submission" date="2022-10" db="EMBL/GenBank/DDBJ databases">
        <title>The complete genomes of actinobacterial strains from the NBC collection.</title>
        <authorList>
            <person name="Joergensen T.S."/>
            <person name="Alvarez Arevalo M."/>
            <person name="Sterndorff E.B."/>
            <person name="Faurdal D."/>
            <person name="Vuksanovic O."/>
            <person name="Mourched A.-S."/>
            <person name="Charusanti P."/>
            <person name="Shaw S."/>
            <person name="Blin K."/>
            <person name="Weber T."/>
        </authorList>
    </citation>
    <scope>NUCLEOTIDE SEQUENCE</scope>
    <source>
        <strain evidence="1">NBC_00049</strain>
    </source>
</reference>
<evidence type="ECO:0000313" key="1">
    <source>
        <dbReference type="EMBL" id="WTU74026.1"/>
    </source>
</evidence>
<organism evidence="1">
    <name type="scientific">Streptomyces sp. NBC_00049</name>
    <dbReference type="NCBI Taxonomy" id="2903617"/>
    <lineage>
        <taxon>Bacteria</taxon>
        <taxon>Bacillati</taxon>
        <taxon>Actinomycetota</taxon>
        <taxon>Actinomycetes</taxon>
        <taxon>Kitasatosporales</taxon>
        <taxon>Streptomycetaceae</taxon>
        <taxon>Streptomyces</taxon>
    </lineage>
</organism>
<protein>
    <submittedName>
        <fullName evidence="1">Uncharacterized protein</fullName>
    </submittedName>
</protein>
<dbReference type="EMBL" id="CP108264">
    <property type="protein sequence ID" value="WTU74026.1"/>
    <property type="molecule type" value="Genomic_DNA"/>
</dbReference>
<sequence length="118" mass="13080">MVASLTGTMERHAAHRAELMLEPFVPGRWEVTGTGRTYADQWSAMAGWKERGPFLRTAGFRLFVWLRPGEQGRDMAVHVVSPAEIAELSTGGSAGSVEPNDESAWTRAASRIFNDFRQ</sequence>
<name>A0AAU2JQK8_9ACTN</name>
<gene>
    <name evidence="1" type="ORF">OG327_12140</name>
</gene>